<gene>
    <name evidence="2" type="ORF">DKT68_30110</name>
</gene>
<dbReference type="RefSeq" id="WP_109820763.1">
    <property type="nucleotide sequence ID" value="NZ_QGKR01000360.1"/>
</dbReference>
<organism evidence="2 3">
    <name type="scientific">Micromonospora acroterricola</name>
    <dbReference type="NCBI Taxonomy" id="2202421"/>
    <lineage>
        <taxon>Bacteria</taxon>
        <taxon>Bacillati</taxon>
        <taxon>Actinomycetota</taxon>
        <taxon>Actinomycetes</taxon>
        <taxon>Micromonosporales</taxon>
        <taxon>Micromonosporaceae</taxon>
        <taxon>Micromonospora</taxon>
    </lineage>
</organism>
<dbReference type="PROSITE" id="PS51352">
    <property type="entry name" value="THIOREDOXIN_2"/>
    <property type="match status" value="1"/>
</dbReference>
<dbReference type="InterPro" id="IPR036249">
    <property type="entry name" value="Thioredoxin-like_sf"/>
</dbReference>
<sequence length="317" mass="35561">MSVFGRPHLPSFGGATEWLNSEPLGPAELGGRVVLVNFWTLTCINWLRQEPYVRAWSQAYRDDGLVVIGVHTPEFPFEHEVDWVRRAVTARAIDYPVAVDNDYAVWNAFDNHYWPALYFVDADGVIRDDHFGEGRYEKSERVIQQLLGIEREPVPVEGAGVEAEADWDHLRTPETYLGFGRGERFASPNGAALDERRAYDPPESLGLNQWALTGEWTIGSENVVLDRADGSIAYRFHARDAHLVLSPGARGPIPFRVLLDGEPPGPSHGVDVDENGDGLLEDGRLYQLVRQDDTIRERTLEIAFREPGAEAYAFTFG</sequence>
<evidence type="ECO:0000313" key="3">
    <source>
        <dbReference type="Proteomes" id="UP000245410"/>
    </source>
</evidence>
<proteinExistence type="predicted"/>
<dbReference type="Gene3D" id="3.40.30.10">
    <property type="entry name" value="Glutaredoxin"/>
    <property type="match status" value="1"/>
</dbReference>
<dbReference type="Gene3D" id="2.60.120.260">
    <property type="entry name" value="Galactose-binding domain-like"/>
    <property type="match status" value="1"/>
</dbReference>
<dbReference type="InterPro" id="IPR050553">
    <property type="entry name" value="Thioredoxin_ResA/DsbE_sf"/>
</dbReference>
<dbReference type="Pfam" id="PF08534">
    <property type="entry name" value="Redoxin"/>
    <property type="match status" value="1"/>
</dbReference>
<comment type="caution">
    <text evidence="2">The sequence shown here is derived from an EMBL/GenBank/DDBJ whole genome shotgun (WGS) entry which is preliminary data.</text>
</comment>
<dbReference type="OrthoDB" id="9811352at2"/>
<dbReference type="InterPro" id="IPR041017">
    <property type="entry name" value="Thioredoxin_10"/>
</dbReference>
<dbReference type="Pfam" id="PF17991">
    <property type="entry name" value="Thioredoxin_10"/>
    <property type="match status" value="1"/>
</dbReference>
<dbReference type="Proteomes" id="UP000245410">
    <property type="component" value="Unassembled WGS sequence"/>
</dbReference>
<evidence type="ECO:0000313" key="2">
    <source>
        <dbReference type="EMBL" id="PWR04827.1"/>
    </source>
</evidence>
<dbReference type="InterPro" id="IPR013766">
    <property type="entry name" value="Thioredoxin_domain"/>
</dbReference>
<keyword evidence="3" id="KW-1185">Reference proteome</keyword>
<evidence type="ECO:0000259" key="1">
    <source>
        <dbReference type="PROSITE" id="PS51352"/>
    </source>
</evidence>
<protein>
    <submittedName>
        <fullName evidence="2">Thioredoxin</fullName>
    </submittedName>
</protein>
<dbReference type="PANTHER" id="PTHR42852:SF13">
    <property type="entry name" value="PROTEIN DIPZ"/>
    <property type="match status" value="1"/>
</dbReference>
<dbReference type="AlphaFoldDB" id="A0A317CR52"/>
<accession>A0A317CR52</accession>
<reference evidence="2 3" key="1">
    <citation type="submission" date="2018-05" db="EMBL/GenBank/DDBJ databases">
        <title>Micromonospora atacamensis sp. nov., a novel actinobacteria isolated from high altitude Atacama Desert soil.</title>
        <authorList>
            <person name="Carro L."/>
            <person name="Golinska P."/>
            <person name="Klenk H.-P."/>
            <person name="Goodfellow M."/>
        </authorList>
    </citation>
    <scope>NUCLEOTIDE SEQUENCE [LARGE SCALE GENOMIC DNA]</scope>
    <source>
        <strain evidence="2 3">5R2A7</strain>
    </source>
</reference>
<name>A0A317CR52_9ACTN</name>
<dbReference type="PANTHER" id="PTHR42852">
    <property type="entry name" value="THIOL:DISULFIDE INTERCHANGE PROTEIN DSBE"/>
    <property type="match status" value="1"/>
</dbReference>
<feature type="domain" description="Thioredoxin" evidence="1">
    <location>
        <begin position="3"/>
        <end position="148"/>
    </location>
</feature>
<dbReference type="SUPFAM" id="SSF52833">
    <property type="entry name" value="Thioredoxin-like"/>
    <property type="match status" value="1"/>
</dbReference>
<dbReference type="GO" id="GO:0016491">
    <property type="term" value="F:oxidoreductase activity"/>
    <property type="evidence" value="ECO:0007669"/>
    <property type="project" value="InterPro"/>
</dbReference>
<dbReference type="InterPro" id="IPR013740">
    <property type="entry name" value="Redoxin"/>
</dbReference>
<dbReference type="EMBL" id="QGKR01000360">
    <property type="protein sequence ID" value="PWR04827.1"/>
    <property type="molecule type" value="Genomic_DNA"/>
</dbReference>